<protein>
    <submittedName>
        <fullName evidence="2">Uncharacterized protein</fullName>
    </submittedName>
</protein>
<dbReference type="AlphaFoldDB" id="A0A1B6C723"/>
<feature type="signal peptide" evidence="1">
    <location>
        <begin position="1"/>
        <end position="20"/>
    </location>
</feature>
<evidence type="ECO:0000256" key="1">
    <source>
        <dbReference type="SAM" id="SignalP"/>
    </source>
</evidence>
<feature type="chain" id="PRO_5008580153" evidence="1">
    <location>
        <begin position="21"/>
        <end position="129"/>
    </location>
</feature>
<dbReference type="EMBL" id="GEDC01028084">
    <property type="protein sequence ID" value="JAS09214.1"/>
    <property type="molecule type" value="Transcribed_RNA"/>
</dbReference>
<reference evidence="2" key="1">
    <citation type="submission" date="2015-12" db="EMBL/GenBank/DDBJ databases">
        <title>De novo transcriptome assembly of four potential Pierce s Disease insect vectors from Arizona vineyards.</title>
        <authorList>
            <person name="Tassone E.E."/>
        </authorList>
    </citation>
    <scope>NUCLEOTIDE SEQUENCE</scope>
</reference>
<evidence type="ECO:0000313" key="2">
    <source>
        <dbReference type="EMBL" id="JAS09214.1"/>
    </source>
</evidence>
<keyword evidence="1" id="KW-0732">Signal</keyword>
<organism evidence="2">
    <name type="scientific">Clastoptera arizonana</name>
    <name type="common">Arizona spittle bug</name>
    <dbReference type="NCBI Taxonomy" id="38151"/>
    <lineage>
        <taxon>Eukaryota</taxon>
        <taxon>Metazoa</taxon>
        <taxon>Ecdysozoa</taxon>
        <taxon>Arthropoda</taxon>
        <taxon>Hexapoda</taxon>
        <taxon>Insecta</taxon>
        <taxon>Pterygota</taxon>
        <taxon>Neoptera</taxon>
        <taxon>Paraneoptera</taxon>
        <taxon>Hemiptera</taxon>
        <taxon>Auchenorrhyncha</taxon>
        <taxon>Cercopoidea</taxon>
        <taxon>Clastopteridae</taxon>
        <taxon>Clastoptera</taxon>
    </lineage>
</organism>
<accession>A0A1B6C723</accession>
<proteinExistence type="predicted"/>
<name>A0A1B6C723_9HEMI</name>
<sequence length="129" mass="15328">MKLFLVLFLCFNLGYNFIRRIPFVTLDKRIVKGLKEPEPKKGHVLLHDLFVYYDQMDEVSKLIEARNTKGVKLIKTVGKNGPRFLNVSYNLEHLYRTYKWKGDDIDELETSLAGNKYLWNYLKTFKLHI</sequence>
<gene>
    <name evidence="2" type="ORF">g.45914</name>
</gene>